<sequence length="137" mass="16377">MMGLKEEKRNVSTYDKRQSKYLVSVEKDNSLYRWLDGFEVPVPCTREFRARELVYHDLWRKGYYLTSGLQFGCTYLAYEGKDKNVVSIFEKRRAFSAMPWVCFQVKKSLVVAIVASDSHQPQYIKFDWFKPYTEERE</sequence>
<dbReference type="OrthoDB" id="10256176at2759"/>
<dbReference type="WBParaSite" id="ACOC_0000863601-mRNA-1">
    <property type="protein sequence ID" value="ACOC_0000863601-mRNA-1"/>
    <property type="gene ID" value="ACOC_0000863601"/>
</dbReference>
<comment type="catalytic activity">
    <reaction evidence="5">
        <text>pretRNA = a 3'-half-tRNA molecule with a 5'-OH end + a 5'-half-tRNA molecule with a 2',3'-cyclic phosphate end + an intron with a 2',3'-cyclic phosphate and a 5'-hydroxyl terminus.</text>
        <dbReference type="EC" id="4.6.1.16"/>
    </reaction>
</comment>
<dbReference type="CDD" id="cd22363">
    <property type="entry name" value="tRNA-intron_lyase_C"/>
    <property type="match status" value="1"/>
</dbReference>
<evidence type="ECO:0000256" key="5">
    <source>
        <dbReference type="ARBA" id="ARBA00034031"/>
    </source>
</evidence>
<dbReference type="STRING" id="334426.A0A0R3PSK9"/>
<evidence type="ECO:0000313" key="8">
    <source>
        <dbReference type="Proteomes" id="UP000267027"/>
    </source>
</evidence>
<dbReference type="InterPro" id="IPR036167">
    <property type="entry name" value="tRNA_intron_Endo_cat-like_sf"/>
</dbReference>
<evidence type="ECO:0000256" key="4">
    <source>
        <dbReference type="ARBA" id="ARBA00023239"/>
    </source>
</evidence>
<keyword evidence="3" id="KW-0819">tRNA processing</keyword>
<gene>
    <name evidence="7" type="ORF">ACOC_LOCUS8637</name>
</gene>
<dbReference type="SUPFAM" id="SSF53032">
    <property type="entry name" value="tRNA-intron endonuclease catalytic domain-like"/>
    <property type="match status" value="1"/>
</dbReference>
<dbReference type="InterPro" id="IPR006677">
    <property type="entry name" value="tRNA_intron_Endonuc_cat-like"/>
</dbReference>
<dbReference type="InterPro" id="IPR011856">
    <property type="entry name" value="tRNA_endonuc-like_dom_sf"/>
</dbReference>
<proteinExistence type="inferred from homology"/>
<dbReference type="Proteomes" id="UP000267027">
    <property type="component" value="Unassembled WGS sequence"/>
</dbReference>
<evidence type="ECO:0000313" key="9">
    <source>
        <dbReference type="WBParaSite" id="ACOC_0000863601-mRNA-1"/>
    </source>
</evidence>
<keyword evidence="4" id="KW-0456">Lyase</keyword>
<keyword evidence="8" id="KW-1185">Reference proteome</keyword>
<feature type="domain" description="tRNA intron endonuclease catalytic" evidence="6">
    <location>
        <begin position="48"/>
        <end position="116"/>
    </location>
</feature>
<protein>
    <recommendedName>
        <fullName evidence="2">tRNA-intron lyase</fullName>
        <ecNumber evidence="2">4.6.1.16</ecNumber>
    </recommendedName>
</protein>
<dbReference type="AlphaFoldDB" id="A0A0R3PSK9"/>
<dbReference type="GO" id="GO:0000379">
    <property type="term" value="P:tRNA-type intron splice site recognition and cleavage"/>
    <property type="evidence" value="ECO:0007669"/>
    <property type="project" value="TreeGrafter"/>
</dbReference>
<evidence type="ECO:0000256" key="1">
    <source>
        <dbReference type="ARBA" id="ARBA00008078"/>
    </source>
</evidence>
<evidence type="ECO:0000256" key="3">
    <source>
        <dbReference type="ARBA" id="ARBA00022694"/>
    </source>
</evidence>
<dbReference type="PANTHER" id="PTHR13070">
    <property type="entry name" value="TRNA-SPLICING ENDONUCLEASE SUBUNIT SEN34-RELATED"/>
    <property type="match status" value="1"/>
</dbReference>
<reference evidence="9" key="1">
    <citation type="submission" date="2017-02" db="UniProtKB">
        <authorList>
            <consortium name="WormBaseParasite"/>
        </authorList>
    </citation>
    <scope>IDENTIFICATION</scope>
</reference>
<evidence type="ECO:0000259" key="6">
    <source>
        <dbReference type="Pfam" id="PF01974"/>
    </source>
</evidence>
<dbReference type="GO" id="GO:0003676">
    <property type="term" value="F:nucleic acid binding"/>
    <property type="evidence" value="ECO:0007669"/>
    <property type="project" value="InterPro"/>
</dbReference>
<evidence type="ECO:0000313" key="7">
    <source>
        <dbReference type="EMBL" id="VDM60222.1"/>
    </source>
</evidence>
<dbReference type="Pfam" id="PF01974">
    <property type="entry name" value="tRNA_int_endo"/>
    <property type="match status" value="1"/>
</dbReference>
<organism evidence="9">
    <name type="scientific">Angiostrongylus costaricensis</name>
    <name type="common">Nematode worm</name>
    <dbReference type="NCBI Taxonomy" id="334426"/>
    <lineage>
        <taxon>Eukaryota</taxon>
        <taxon>Metazoa</taxon>
        <taxon>Ecdysozoa</taxon>
        <taxon>Nematoda</taxon>
        <taxon>Chromadorea</taxon>
        <taxon>Rhabditida</taxon>
        <taxon>Rhabditina</taxon>
        <taxon>Rhabditomorpha</taxon>
        <taxon>Strongyloidea</taxon>
        <taxon>Metastrongylidae</taxon>
        <taxon>Angiostrongylus</taxon>
    </lineage>
</organism>
<dbReference type="Gene3D" id="3.40.1350.10">
    <property type="match status" value="1"/>
</dbReference>
<dbReference type="PANTHER" id="PTHR13070:SF0">
    <property type="entry name" value="TRNA-SPLICING ENDONUCLEASE SUBUNIT SEN34"/>
    <property type="match status" value="1"/>
</dbReference>
<comment type="similarity">
    <text evidence="1">Belongs to the tRNA-intron endonuclease family.</text>
</comment>
<dbReference type="GO" id="GO:0000213">
    <property type="term" value="F:tRNA-intron lyase activity"/>
    <property type="evidence" value="ECO:0007669"/>
    <property type="project" value="UniProtKB-EC"/>
</dbReference>
<evidence type="ECO:0000256" key="2">
    <source>
        <dbReference type="ARBA" id="ARBA00012573"/>
    </source>
</evidence>
<reference evidence="7 8" key="2">
    <citation type="submission" date="2018-11" db="EMBL/GenBank/DDBJ databases">
        <authorList>
            <consortium name="Pathogen Informatics"/>
        </authorList>
    </citation>
    <scope>NUCLEOTIDE SEQUENCE [LARGE SCALE GENOMIC DNA]</scope>
    <source>
        <strain evidence="7 8">Costa Rica</strain>
    </source>
</reference>
<dbReference type="EC" id="4.6.1.16" evidence="2"/>
<accession>A0A0R3PSK9</accession>
<dbReference type="OMA" id="WRKGYYL"/>
<dbReference type="EMBL" id="UYYA01004180">
    <property type="protein sequence ID" value="VDM60222.1"/>
    <property type="molecule type" value="Genomic_DNA"/>
</dbReference>
<dbReference type="GO" id="GO:0005634">
    <property type="term" value="C:nucleus"/>
    <property type="evidence" value="ECO:0007669"/>
    <property type="project" value="UniProtKB-ARBA"/>
</dbReference>
<name>A0A0R3PSK9_ANGCS</name>